<protein>
    <submittedName>
        <fullName evidence="2">PEGA domain-containing protein</fullName>
    </submittedName>
</protein>
<accession>A0A4Q2RCP3</accession>
<dbReference type="Proteomes" id="UP000289411">
    <property type="component" value="Unassembled WGS sequence"/>
</dbReference>
<dbReference type="OrthoDB" id="7428207at2"/>
<feature type="signal peptide" evidence="1">
    <location>
        <begin position="1"/>
        <end position="19"/>
    </location>
</feature>
<evidence type="ECO:0000313" key="3">
    <source>
        <dbReference type="Proteomes" id="UP000289411"/>
    </source>
</evidence>
<dbReference type="RefSeq" id="WP_129220854.1">
    <property type="nucleotide sequence ID" value="NZ_QYBC01000017.1"/>
</dbReference>
<keyword evidence="1" id="KW-0732">Signal</keyword>
<evidence type="ECO:0000256" key="1">
    <source>
        <dbReference type="SAM" id="SignalP"/>
    </source>
</evidence>
<organism evidence="2 3">
    <name type="scientific">Lichenibacterium ramalinae</name>
    <dbReference type="NCBI Taxonomy" id="2316527"/>
    <lineage>
        <taxon>Bacteria</taxon>
        <taxon>Pseudomonadati</taxon>
        <taxon>Pseudomonadota</taxon>
        <taxon>Alphaproteobacteria</taxon>
        <taxon>Hyphomicrobiales</taxon>
        <taxon>Lichenihabitantaceae</taxon>
        <taxon>Lichenibacterium</taxon>
    </lineage>
</organism>
<comment type="caution">
    <text evidence="2">The sequence shown here is derived from an EMBL/GenBank/DDBJ whole genome shotgun (WGS) entry which is preliminary data.</text>
</comment>
<reference evidence="2 3" key="1">
    <citation type="submission" date="2018-09" db="EMBL/GenBank/DDBJ databases">
        <authorList>
            <person name="Grouzdev D.S."/>
            <person name="Krutkina M.S."/>
        </authorList>
    </citation>
    <scope>NUCLEOTIDE SEQUENCE [LARGE SCALE GENOMIC DNA]</scope>
    <source>
        <strain evidence="2 3">RmlP001</strain>
    </source>
</reference>
<dbReference type="EMBL" id="QYBC01000017">
    <property type="protein sequence ID" value="RYB02854.1"/>
    <property type="molecule type" value="Genomic_DNA"/>
</dbReference>
<feature type="chain" id="PRO_5020682710" evidence="1">
    <location>
        <begin position="20"/>
        <end position="127"/>
    </location>
</feature>
<keyword evidence="3" id="KW-1185">Reference proteome</keyword>
<name>A0A4Q2RCP3_9HYPH</name>
<sequence>MTSPRALMLVAALSLAGCATLDHGTLDDVPVVTDPPGANVVATTGTTCTSPCTVAGPRRDNFGITISKPGYATQTLTSEAQPNADAIAKASRLAATSDALGRVIDVQDGAFYTHVPKAVVVKLDPAS</sequence>
<proteinExistence type="predicted"/>
<evidence type="ECO:0000313" key="2">
    <source>
        <dbReference type="EMBL" id="RYB02854.1"/>
    </source>
</evidence>
<reference evidence="2 3" key="2">
    <citation type="submission" date="2019-02" db="EMBL/GenBank/DDBJ databases">
        <title>'Lichenibacterium ramalinii' gen. nov. sp. nov., 'Lichenibacterium minor' gen. nov. sp. nov.</title>
        <authorList>
            <person name="Pankratov T."/>
        </authorList>
    </citation>
    <scope>NUCLEOTIDE SEQUENCE [LARGE SCALE GENOMIC DNA]</scope>
    <source>
        <strain evidence="2 3">RmlP001</strain>
    </source>
</reference>
<gene>
    <name evidence="2" type="ORF">D3272_19320</name>
</gene>
<dbReference type="AlphaFoldDB" id="A0A4Q2RCP3"/>
<dbReference type="PROSITE" id="PS51257">
    <property type="entry name" value="PROKAR_LIPOPROTEIN"/>
    <property type="match status" value="1"/>
</dbReference>